<dbReference type="Proteomes" id="UP001303046">
    <property type="component" value="Unassembled WGS sequence"/>
</dbReference>
<sequence length="274" mass="30849">MSSSPSSPKRELDDTNKAKEISTKGKEPRAFKPTTKINQISLETSSNFPEEKAVLELHSVKYLENSQTTFLPTGEVIVMDPNTNRLRKIAVFFDTDAEISFIDTVLAAELRLPTIKETKLRLHTFASDQVQETRSRKVPLQIWDAEGQPLSLLLFTHDILTKPFVTDPVCAEDLEFLRQQHLRINLTTSGSTVKPSILLGCDQLWTLLKNYVPQVQLPSGLHLLPTRTGHLMTGQVKTIENHEDEMGKWDGYGTLEGQVNVASIIHMNTDENEN</sequence>
<feature type="compositionally biased region" description="Basic and acidic residues" evidence="1">
    <location>
        <begin position="8"/>
        <end position="30"/>
    </location>
</feature>
<feature type="region of interest" description="Disordered" evidence="1">
    <location>
        <begin position="1"/>
        <end position="32"/>
    </location>
</feature>
<reference evidence="2 3" key="1">
    <citation type="submission" date="2023-08" db="EMBL/GenBank/DDBJ databases">
        <title>A Necator americanus chromosomal reference genome.</title>
        <authorList>
            <person name="Ilik V."/>
            <person name="Petrzelkova K.J."/>
            <person name="Pardy F."/>
            <person name="Fuh T."/>
            <person name="Niatou-Singa F.S."/>
            <person name="Gouil Q."/>
            <person name="Baker L."/>
            <person name="Ritchie M.E."/>
            <person name="Jex A.R."/>
            <person name="Gazzola D."/>
            <person name="Li H."/>
            <person name="Toshio Fujiwara R."/>
            <person name="Zhan B."/>
            <person name="Aroian R.V."/>
            <person name="Pafco B."/>
            <person name="Schwarz E.M."/>
        </authorList>
    </citation>
    <scope>NUCLEOTIDE SEQUENCE [LARGE SCALE GENOMIC DNA]</scope>
    <source>
        <strain evidence="2 3">Aroian</strain>
        <tissue evidence="2">Whole animal</tissue>
    </source>
</reference>
<evidence type="ECO:0000313" key="2">
    <source>
        <dbReference type="EMBL" id="KAK6765069.1"/>
    </source>
</evidence>
<proteinExistence type="predicted"/>
<evidence type="ECO:0008006" key="4">
    <source>
        <dbReference type="Google" id="ProtNLM"/>
    </source>
</evidence>
<name>A0ABR1ER15_NECAM</name>
<comment type="caution">
    <text evidence="2">The sequence shown here is derived from an EMBL/GenBank/DDBJ whole genome shotgun (WGS) entry which is preliminary data.</text>
</comment>
<accession>A0ABR1ER15</accession>
<organism evidence="2 3">
    <name type="scientific">Necator americanus</name>
    <name type="common">Human hookworm</name>
    <dbReference type="NCBI Taxonomy" id="51031"/>
    <lineage>
        <taxon>Eukaryota</taxon>
        <taxon>Metazoa</taxon>
        <taxon>Ecdysozoa</taxon>
        <taxon>Nematoda</taxon>
        <taxon>Chromadorea</taxon>
        <taxon>Rhabditida</taxon>
        <taxon>Rhabditina</taxon>
        <taxon>Rhabditomorpha</taxon>
        <taxon>Strongyloidea</taxon>
        <taxon>Ancylostomatidae</taxon>
        <taxon>Bunostominae</taxon>
        <taxon>Necator</taxon>
    </lineage>
</organism>
<dbReference type="EMBL" id="JAVFWL010000006">
    <property type="protein sequence ID" value="KAK6765069.1"/>
    <property type="molecule type" value="Genomic_DNA"/>
</dbReference>
<evidence type="ECO:0000313" key="3">
    <source>
        <dbReference type="Proteomes" id="UP001303046"/>
    </source>
</evidence>
<keyword evidence="3" id="KW-1185">Reference proteome</keyword>
<gene>
    <name evidence="2" type="primary">Necator_chrX.g25289</name>
    <name evidence="2" type="ORF">RB195_025123</name>
</gene>
<evidence type="ECO:0000256" key="1">
    <source>
        <dbReference type="SAM" id="MobiDB-lite"/>
    </source>
</evidence>
<protein>
    <recommendedName>
        <fullName evidence="4">Tas retrotransposon peptidase A16</fullName>
    </recommendedName>
</protein>